<gene>
    <name evidence="2" type="primary">TNFAIP1</name>
</gene>
<dbReference type="Proteomes" id="UP000233100">
    <property type="component" value="Chromosome 16"/>
</dbReference>
<sequence length="78" mass="8954">FGIREKQNKHWHRLLLRLESLENDTITLPQNRWREFMLDGNLISREGFGVVGPAGAVSKSQVIKQYPAHFTFQQSSSG</sequence>
<dbReference type="PROSITE" id="PS51087">
    <property type="entry name" value="APAG"/>
    <property type="match status" value="1"/>
</dbReference>
<proteinExistence type="predicted"/>
<dbReference type="InterPro" id="IPR007474">
    <property type="entry name" value="ApaG_domain"/>
</dbReference>
<dbReference type="Ensembl" id="ENSMFAT00000098739.1">
    <property type="protein sequence ID" value="ENSMFAP00000048943.1"/>
    <property type="gene ID" value="ENSMFAG00000033389.2"/>
</dbReference>
<organism evidence="2 3">
    <name type="scientific">Macaca fascicularis</name>
    <name type="common">Crab-eating macaque</name>
    <name type="synonym">Cynomolgus monkey</name>
    <dbReference type="NCBI Taxonomy" id="9541"/>
    <lineage>
        <taxon>Eukaryota</taxon>
        <taxon>Metazoa</taxon>
        <taxon>Chordata</taxon>
        <taxon>Craniata</taxon>
        <taxon>Vertebrata</taxon>
        <taxon>Euteleostomi</taxon>
        <taxon>Mammalia</taxon>
        <taxon>Eutheria</taxon>
        <taxon>Euarchontoglires</taxon>
        <taxon>Primates</taxon>
        <taxon>Haplorrhini</taxon>
        <taxon>Catarrhini</taxon>
        <taxon>Cercopithecidae</taxon>
        <taxon>Cercopithecinae</taxon>
        <taxon>Macaca</taxon>
    </lineage>
</organism>
<reference evidence="2" key="3">
    <citation type="submission" date="2025-09" db="UniProtKB">
        <authorList>
            <consortium name="Ensembl"/>
        </authorList>
    </citation>
    <scope>IDENTIFICATION</scope>
</reference>
<accession>A0A7N9CF46</accession>
<dbReference type="AlphaFoldDB" id="A0A7N9CF46"/>
<evidence type="ECO:0000313" key="3">
    <source>
        <dbReference type="Proteomes" id="UP000233100"/>
    </source>
</evidence>
<dbReference type="Bgee" id="ENSMFAG00000033389">
    <property type="expression patterns" value="Expressed in temporal lobe and 13 other cell types or tissues"/>
</dbReference>
<evidence type="ECO:0000313" key="2">
    <source>
        <dbReference type="Ensembl" id="ENSMFAP00000048943.1"/>
    </source>
</evidence>
<keyword evidence="3" id="KW-1185">Reference proteome</keyword>
<dbReference type="GeneTree" id="ENSGT00950000183143"/>
<evidence type="ECO:0000259" key="1">
    <source>
        <dbReference type="PROSITE" id="PS51087"/>
    </source>
</evidence>
<name>A0A7N9CF46_MACFA</name>
<protein>
    <submittedName>
        <fullName evidence="2">TNF alpha induced protein 1</fullName>
    </submittedName>
</protein>
<reference evidence="2" key="2">
    <citation type="submission" date="2025-08" db="UniProtKB">
        <authorList>
            <consortium name="Ensembl"/>
        </authorList>
    </citation>
    <scope>IDENTIFICATION</scope>
</reference>
<reference evidence="2 3" key="1">
    <citation type="submission" date="2013-03" db="EMBL/GenBank/DDBJ databases">
        <authorList>
            <person name="Warren W."/>
            <person name="Wilson R.K."/>
        </authorList>
    </citation>
    <scope>NUCLEOTIDE SEQUENCE</scope>
</reference>
<feature type="domain" description="ApaG" evidence="1">
    <location>
        <begin position="1"/>
        <end position="78"/>
    </location>
</feature>